<organism evidence="1 2">
    <name type="scientific">Paenibacillus odorifer</name>
    <dbReference type="NCBI Taxonomy" id="189426"/>
    <lineage>
        <taxon>Bacteria</taxon>
        <taxon>Bacillati</taxon>
        <taxon>Bacillota</taxon>
        <taxon>Bacilli</taxon>
        <taxon>Bacillales</taxon>
        <taxon>Paenibacillaceae</taxon>
        <taxon>Paenibacillus</taxon>
    </lineage>
</organism>
<dbReference type="RefSeq" id="WP_076119576.1">
    <property type="nucleotide sequence ID" value="NZ_MPTC01000010.1"/>
</dbReference>
<proteinExistence type="predicted"/>
<dbReference type="AlphaFoldDB" id="A0A1R0XZM4"/>
<protein>
    <submittedName>
        <fullName evidence="1">Uncharacterized protein</fullName>
    </submittedName>
</protein>
<evidence type="ECO:0000313" key="2">
    <source>
        <dbReference type="Proteomes" id="UP000187439"/>
    </source>
</evidence>
<evidence type="ECO:0000313" key="1">
    <source>
        <dbReference type="EMBL" id="OMD40447.1"/>
    </source>
</evidence>
<sequence>MNIQFLRTEELLEYYLILYKAYLPLTSRNNLKTIMEHNNPFNLQYGFMPTSPLPLLDKMGSMFNEWGRTWLLDQLHVKALFCRNNIPAIKEGRLIEIDFGLGYYRDIYSLNVQLDYIVHALLAVPKSQIIIPSIKKLPQSHKMANRSSFFF</sequence>
<dbReference type="OrthoDB" id="2241086at2"/>
<reference evidence="1 2" key="1">
    <citation type="submission" date="2016-10" db="EMBL/GenBank/DDBJ databases">
        <title>Paenibacillus species isolates.</title>
        <authorList>
            <person name="Beno S.M."/>
        </authorList>
    </citation>
    <scope>NUCLEOTIDE SEQUENCE [LARGE SCALE GENOMIC DNA]</scope>
    <source>
        <strain evidence="1 2">FSL H7-0710</strain>
    </source>
</reference>
<accession>A0A1R0XZM4</accession>
<comment type="caution">
    <text evidence="1">The sequence shown here is derived from an EMBL/GenBank/DDBJ whole genome shotgun (WGS) entry which is preliminary data.</text>
</comment>
<gene>
    <name evidence="1" type="ORF">BSK52_13805</name>
</gene>
<dbReference type="EMBL" id="MPTC01000010">
    <property type="protein sequence ID" value="OMD40447.1"/>
    <property type="molecule type" value="Genomic_DNA"/>
</dbReference>
<dbReference type="Proteomes" id="UP000187439">
    <property type="component" value="Unassembled WGS sequence"/>
</dbReference>
<name>A0A1R0XZM4_9BACL</name>